<dbReference type="InterPro" id="IPR003749">
    <property type="entry name" value="ThiS/MoaD-like"/>
</dbReference>
<dbReference type="AlphaFoldDB" id="A0A0A2WX45"/>
<dbReference type="CDD" id="cd17505">
    <property type="entry name" value="Ubl_SAMP1_like"/>
    <property type="match status" value="1"/>
</dbReference>
<protein>
    <submittedName>
        <fullName evidence="1">Molybdopterin converting factor</fullName>
    </submittedName>
</protein>
<dbReference type="PATRIC" id="fig|276.5.peg.281"/>
<dbReference type="RefSeq" id="WP_038060987.1">
    <property type="nucleotide sequence ID" value="NZ_JPSL02000040.1"/>
</dbReference>
<dbReference type="NCBIfam" id="NF041918">
    <property type="entry name" value="SAMP1"/>
    <property type="match status" value="1"/>
</dbReference>
<proteinExistence type="predicted"/>
<dbReference type="NCBIfam" id="TIGR01687">
    <property type="entry name" value="moaD_arch"/>
    <property type="match status" value="1"/>
</dbReference>
<dbReference type="Gene3D" id="3.30.1370.80">
    <property type="entry name" value="Molybdopterin cofactor biosynthesis MoaD-related, C-terminal domain"/>
    <property type="match status" value="1"/>
</dbReference>
<dbReference type="InterPro" id="IPR036473">
    <property type="entry name" value="Mopterin_CF_MoaD-rel_C_sf"/>
</dbReference>
<dbReference type="Proteomes" id="UP000030364">
    <property type="component" value="Unassembled WGS sequence"/>
</dbReference>
<gene>
    <name evidence="1" type="ORF">THFILI_11055</name>
</gene>
<organism evidence="1 2">
    <name type="scientific">Thermus filiformis</name>
    <dbReference type="NCBI Taxonomy" id="276"/>
    <lineage>
        <taxon>Bacteria</taxon>
        <taxon>Thermotogati</taxon>
        <taxon>Deinococcota</taxon>
        <taxon>Deinococci</taxon>
        <taxon>Thermales</taxon>
        <taxon>Thermaceae</taxon>
        <taxon>Thermus</taxon>
    </lineage>
</organism>
<dbReference type="SUPFAM" id="SSF103239">
    <property type="entry name" value="MoaD-related protein, C-terminal domain"/>
    <property type="match status" value="1"/>
</dbReference>
<dbReference type="InterPro" id="IPR016155">
    <property type="entry name" value="Mopterin_synth/thiamin_S_b"/>
</dbReference>
<sequence length="169" mass="18811">MPVVNLYATFRDLAGQSRVEVPGRTVGEVLSALVKRYPGLEAELFENGALAERATVFLRGRDVRYLQGLDTPLAEEDVLDLFPPVAGGQVFRRVYGALRPWLLEAYLKGLGARKEGEVFHLPGARVRFRELPPHRVGSLEVPQLEVEVEGPEALRWFEKLELYAARGGG</sequence>
<keyword evidence="2" id="KW-1185">Reference proteome</keyword>
<dbReference type="InterPro" id="IPR054834">
    <property type="entry name" value="SAMP1_3"/>
</dbReference>
<dbReference type="PANTHER" id="PTHR38031:SF1">
    <property type="entry name" value="SULFUR CARRIER PROTEIN CYSO"/>
    <property type="match status" value="1"/>
</dbReference>
<dbReference type="OrthoDB" id="2112016at2"/>
<dbReference type="InterPro" id="IPR052045">
    <property type="entry name" value="Sulfur_Carrier/Prot_Modifier"/>
</dbReference>
<dbReference type="InterPro" id="IPR010038">
    <property type="entry name" value="MoaD_arc-typ"/>
</dbReference>
<reference evidence="1 2" key="1">
    <citation type="journal article" date="2015" name="Genome Announc.">
        <title>Draft Genome Sequence of the Thermophile Thermus filiformis ATCC 43280, Producer of Carotenoid-(Di)glucoside-Branched Fatty Acid (Di)esters and Source of Hyperthermostable Enzymes of Biotechnological Interest.</title>
        <authorList>
            <person name="Mandelli F."/>
            <person name="Oliveira Ramires B."/>
            <person name="Couger M.B."/>
            <person name="Paixao D.A."/>
            <person name="Camilo C.M."/>
            <person name="Polikarpov I."/>
            <person name="Prade R."/>
            <person name="Riano-Pachon D.M."/>
            <person name="Squina F.M."/>
        </authorList>
    </citation>
    <scope>NUCLEOTIDE SEQUENCE [LARGE SCALE GENOMIC DNA]</scope>
    <source>
        <strain evidence="1 2">ATCC 43280</strain>
    </source>
</reference>
<dbReference type="PANTHER" id="PTHR38031">
    <property type="entry name" value="SULFUR CARRIER PROTEIN SLR0821-RELATED"/>
    <property type="match status" value="1"/>
</dbReference>
<dbReference type="Pfam" id="PF02597">
    <property type="entry name" value="ThiS"/>
    <property type="match status" value="1"/>
</dbReference>
<name>A0A0A2WX45_THEFI</name>
<evidence type="ECO:0000313" key="2">
    <source>
        <dbReference type="Proteomes" id="UP000030364"/>
    </source>
</evidence>
<accession>A0A0A2WX45</accession>
<dbReference type="SUPFAM" id="SSF54285">
    <property type="entry name" value="MoaD/ThiS"/>
    <property type="match status" value="1"/>
</dbReference>
<evidence type="ECO:0000313" key="1">
    <source>
        <dbReference type="EMBL" id="KGQ22870.1"/>
    </source>
</evidence>
<dbReference type="EMBL" id="JPSL02000040">
    <property type="protein sequence ID" value="KGQ22870.1"/>
    <property type="molecule type" value="Genomic_DNA"/>
</dbReference>
<dbReference type="Gene3D" id="3.10.20.30">
    <property type="match status" value="1"/>
</dbReference>
<dbReference type="STRING" id="276.THFILI_11055"/>
<dbReference type="InterPro" id="IPR012675">
    <property type="entry name" value="Beta-grasp_dom_sf"/>
</dbReference>
<comment type="caution">
    <text evidence="1">The sequence shown here is derived from an EMBL/GenBank/DDBJ whole genome shotgun (WGS) entry which is preliminary data.</text>
</comment>